<accession>A0ABQ4Z8V5</accession>
<evidence type="ECO:0000313" key="3">
    <source>
        <dbReference type="Proteomes" id="UP001151760"/>
    </source>
</evidence>
<evidence type="ECO:0000313" key="2">
    <source>
        <dbReference type="EMBL" id="GJS86609.1"/>
    </source>
</evidence>
<keyword evidence="1" id="KW-0472">Membrane</keyword>
<keyword evidence="1" id="KW-0812">Transmembrane</keyword>
<reference evidence="2" key="2">
    <citation type="submission" date="2022-01" db="EMBL/GenBank/DDBJ databases">
        <authorList>
            <person name="Yamashiro T."/>
            <person name="Shiraishi A."/>
            <person name="Satake H."/>
            <person name="Nakayama K."/>
        </authorList>
    </citation>
    <scope>NUCLEOTIDE SEQUENCE</scope>
</reference>
<dbReference type="EMBL" id="BQNB010011134">
    <property type="protein sequence ID" value="GJS86609.1"/>
    <property type="molecule type" value="Genomic_DNA"/>
</dbReference>
<proteinExistence type="predicted"/>
<organism evidence="2 3">
    <name type="scientific">Tanacetum coccineum</name>
    <dbReference type="NCBI Taxonomy" id="301880"/>
    <lineage>
        <taxon>Eukaryota</taxon>
        <taxon>Viridiplantae</taxon>
        <taxon>Streptophyta</taxon>
        <taxon>Embryophyta</taxon>
        <taxon>Tracheophyta</taxon>
        <taxon>Spermatophyta</taxon>
        <taxon>Magnoliopsida</taxon>
        <taxon>eudicotyledons</taxon>
        <taxon>Gunneridae</taxon>
        <taxon>Pentapetalae</taxon>
        <taxon>asterids</taxon>
        <taxon>campanulids</taxon>
        <taxon>Asterales</taxon>
        <taxon>Asteraceae</taxon>
        <taxon>Asteroideae</taxon>
        <taxon>Anthemideae</taxon>
        <taxon>Anthemidinae</taxon>
        <taxon>Tanacetum</taxon>
    </lineage>
</organism>
<name>A0ABQ4Z8V5_9ASTR</name>
<evidence type="ECO:0000256" key="1">
    <source>
        <dbReference type="SAM" id="Phobius"/>
    </source>
</evidence>
<sequence length="135" mass="14968">MLESTRFTFVQTDLFVLGWSSTFLLFTLLAGRILLCFVLLLGFDPLARVELLTPVEGITLDIRLEVFCATSLHVLCVVSRSTAVPVKVTLLFPSKGIEGAYYLLSGEFFGQVPNNIILSNSEITWCIEQAYLSAI</sequence>
<reference evidence="2" key="1">
    <citation type="journal article" date="2022" name="Int. J. Mol. Sci.">
        <title>Draft Genome of Tanacetum Coccineum: Genomic Comparison of Closely Related Tanacetum-Family Plants.</title>
        <authorList>
            <person name="Yamashiro T."/>
            <person name="Shiraishi A."/>
            <person name="Nakayama K."/>
            <person name="Satake H."/>
        </authorList>
    </citation>
    <scope>NUCLEOTIDE SEQUENCE</scope>
</reference>
<gene>
    <name evidence="2" type="ORF">Tco_0769245</name>
</gene>
<keyword evidence="1" id="KW-1133">Transmembrane helix</keyword>
<dbReference type="Proteomes" id="UP001151760">
    <property type="component" value="Unassembled WGS sequence"/>
</dbReference>
<protein>
    <submittedName>
        <fullName evidence="2">Uncharacterized protein</fullName>
    </submittedName>
</protein>
<feature type="transmembrane region" description="Helical" evidence="1">
    <location>
        <begin position="23"/>
        <end position="43"/>
    </location>
</feature>
<comment type="caution">
    <text evidence="2">The sequence shown here is derived from an EMBL/GenBank/DDBJ whole genome shotgun (WGS) entry which is preliminary data.</text>
</comment>
<keyword evidence="3" id="KW-1185">Reference proteome</keyword>